<dbReference type="Proteomes" id="UP000031338">
    <property type="component" value="Unassembled WGS sequence"/>
</dbReference>
<dbReference type="STRING" id="48936.NJ75_01868"/>
<evidence type="ECO:0000313" key="3">
    <source>
        <dbReference type="Proteomes" id="UP000031338"/>
    </source>
</evidence>
<dbReference type="PATRIC" id="fig|48936.3.peg.1883"/>
<sequence>MTKRGIFRRLFALLLIAWALGFIWFAVFLPRPVVEPVRTDGVVALTGGGGRIPHALKVLERGRASKLLVSGVDREVRPREFAAEYKVPDRLMLCCIVLGYDAVDTRSNAVEVTRWVKENKLRSVRLVTTDWHMRRAAFDLSAEAPTHLIIVEDAVVSKPSFRILFIEYNKYVARLVVWLGAKAIGW</sequence>
<dbReference type="Pfam" id="PF02698">
    <property type="entry name" value="DUF218"/>
    <property type="match status" value="1"/>
</dbReference>
<evidence type="ECO:0000259" key="1">
    <source>
        <dbReference type="Pfam" id="PF02698"/>
    </source>
</evidence>
<reference evidence="2 3" key="1">
    <citation type="submission" date="2014-10" db="EMBL/GenBank/DDBJ databases">
        <title>Draft genome sequence of Novosphingobium subterraneum DSM 12447.</title>
        <authorList>
            <person name="Gan H.M."/>
            <person name="Gan H.Y."/>
            <person name="Savka M.A."/>
        </authorList>
    </citation>
    <scope>NUCLEOTIDE SEQUENCE [LARGE SCALE GENOMIC DNA]</scope>
    <source>
        <strain evidence="2 3">DSM 12447</strain>
    </source>
</reference>
<proteinExistence type="predicted"/>
<accession>A0A0B9A8V7</accession>
<protein>
    <recommendedName>
        <fullName evidence="1">DUF218 domain-containing protein</fullName>
    </recommendedName>
</protein>
<dbReference type="EMBL" id="JRVC01000007">
    <property type="protein sequence ID" value="KHS47031.1"/>
    <property type="molecule type" value="Genomic_DNA"/>
</dbReference>
<keyword evidence="3" id="KW-1185">Reference proteome</keyword>
<dbReference type="CDD" id="cd06259">
    <property type="entry name" value="YdcF-like"/>
    <property type="match status" value="1"/>
</dbReference>
<dbReference type="AlphaFoldDB" id="A0A0B9A8V7"/>
<dbReference type="RefSeq" id="WP_369821036.1">
    <property type="nucleotide sequence ID" value="NZ_JRVC01000007.1"/>
</dbReference>
<name>A0A0B9A8V7_9SPHN</name>
<gene>
    <name evidence="2" type="ORF">NJ75_01868</name>
</gene>
<evidence type="ECO:0000313" key="2">
    <source>
        <dbReference type="EMBL" id="KHS47031.1"/>
    </source>
</evidence>
<comment type="caution">
    <text evidence="2">The sequence shown here is derived from an EMBL/GenBank/DDBJ whole genome shotgun (WGS) entry which is preliminary data.</text>
</comment>
<organism evidence="2 3">
    <name type="scientific">Novosphingobium subterraneum</name>
    <dbReference type="NCBI Taxonomy" id="48936"/>
    <lineage>
        <taxon>Bacteria</taxon>
        <taxon>Pseudomonadati</taxon>
        <taxon>Pseudomonadota</taxon>
        <taxon>Alphaproteobacteria</taxon>
        <taxon>Sphingomonadales</taxon>
        <taxon>Sphingomonadaceae</taxon>
        <taxon>Novosphingobium</taxon>
    </lineage>
</organism>
<feature type="domain" description="DUF218" evidence="1">
    <location>
        <begin position="41"/>
        <end position="146"/>
    </location>
</feature>
<dbReference type="InterPro" id="IPR003848">
    <property type="entry name" value="DUF218"/>
</dbReference>